<dbReference type="AlphaFoldDB" id="A0A9N9KD15"/>
<feature type="non-terminal residue" evidence="1">
    <location>
        <position position="1"/>
    </location>
</feature>
<dbReference type="EMBL" id="CAJVPY010058696">
    <property type="protein sequence ID" value="CAG8819997.1"/>
    <property type="molecule type" value="Genomic_DNA"/>
</dbReference>
<dbReference type="OrthoDB" id="2442232at2759"/>
<feature type="non-terminal residue" evidence="1">
    <location>
        <position position="108"/>
    </location>
</feature>
<accession>A0A9N9KD15</accession>
<dbReference type="SUPFAM" id="SSF89946">
    <property type="entry name" value="Hypothetical protein VC0424"/>
    <property type="match status" value="1"/>
</dbReference>
<comment type="caution">
    <text evidence="1">The sequence shown here is derived from an EMBL/GenBank/DDBJ whole genome shotgun (WGS) entry which is preliminary data.</text>
</comment>
<sequence>LKNDYEIVANLENKGTDNEAYYKVDYTLLVSDRNIVESLTELVQNTQKTIKLQSELIRELQDRLKLKFEAEEENISEPLTNIIHNIVDEVKNQKHKDISNIILKKLIQ</sequence>
<protein>
    <submittedName>
        <fullName evidence="1">10636_t:CDS:1</fullName>
    </submittedName>
</protein>
<gene>
    <name evidence="1" type="ORF">DERYTH_LOCUS26876</name>
</gene>
<proteinExistence type="predicted"/>
<name>A0A9N9KD15_9GLOM</name>
<evidence type="ECO:0000313" key="1">
    <source>
        <dbReference type="EMBL" id="CAG8819997.1"/>
    </source>
</evidence>
<dbReference type="Proteomes" id="UP000789405">
    <property type="component" value="Unassembled WGS sequence"/>
</dbReference>
<organism evidence="1 2">
    <name type="scientific">Dentiscutata erythropus</name>
    <dbReference type="NCBI Taxonomy" id="1348616"/>
    <lineage>
        <taxon>Eukaryota</taxon>
        <taxon>Fungi</taxon>
        <taxon>Fungi incertae sedis</taxon>
        <taxon>Mucoromycota</taxon>
        <taxon>Glomeromycotina</taxon>
        <taxon>Glomeromycetes</taxon>
        <taxon>Diversisporales</taxon>
        <taxon>Gigasporaceae</taxon>
        <taxon>Dentiscutata</taxon>
    </lineage>
</organism>
<evidence type="ECO:0000313" key="2">
    <source>
        <dbReference type="Proteomes" id="UP000789405"/>
    </source>
</evidence>
<reference evidence="1" key="1">
    <citation type="submission" date="2021-06" db="EMBL/GenBank/DDBJ databases">
        <authorList>
            <person name="Kallberg Y."/>
            <person name="Tangrot J."/>
            <person name="Rosling A."/>
        </authorList>
    </citation>
    <scope>NUCLEOTIDE SEQUENCE</scope>
    <source>
        <strain evidence="1">MA453B</strain>
    </source>
</reference>
<dbReference type="InterPro" id="IPR036701">
    <property type="entry name" value="RraB-like_sf"/>
</dbReference>
<keyword evidence="2" id="KW-1185">Reference proteome</keyword>